<evidence type="ECO:0000256" key="7">
    <source>
        <dbReference type="ARBA" id="ARBA00022962"/>
    </source>
</evidence>
<feature type="non-terminal residue" evidence="10">
    <location>
        <position position="108"/>
    </location>
</feature>
<dbReference type="GO" id="GO:0003921">
    <property type="term" value="F:GMP synthase activity"/>
    <property type="evidence" value="ECO:0007669"/>
    <property type="project" value="InterPro"/>
</dbReference>
<accession>A0A227J5F6</accession>
<keyword evidence="5 8" id="KW-0658">Purine biosynthesis</keyword>
<keyword evidence="4 8" id="KW-0332">GMP biosynthesis</keyword>
<reference evidence="10 11" key="1">
    <citation type="journal article" date="2017" name="Appl. Environ. Microbiol.">
        <title>Parallel evolution of two clades of a major Atlantic endemic Vibrio parahaemolyticus pathogen lineage by independent acquisition of related pathogenicity islands.</title>
        <authorList>
            <person name="Xu F."/>
            <person name="Gonzalez-Escalona N."/>
            <person name="Drees K.P."/>
            <person name="Sebra R.P."/>
            <person name="Cooper V.S."/>
            <person name="Jones S.H."/>
            <person name="Whistler C.A."/>
        </authorList>
    </citation>
    <scope>NUCLEOTIDE SEQUENCE [LARGE SCALE GENOMIC DNA]</scope>
    <source>
        <strain evidence="10 11">MAVP-3</strain>
    </source>
</reference>
<evidence type="ECO:0000256" key="3">
    <source>
        <dbReference type="ARBA" id="ARBA00022741"/>
    </source>
</evidence>
<keyword evidence="6 8" id="KW-0067">ATP-binding</keyword>
<keyword evidence="7" id="KW-0315">Glutamine amidotransferase</keyword>
<evidence type="ECO:0000256" key="6">
    <source>
        <dbReference type="ARBA" id="ARBA00022840"/>
    </source>
</evidence>
<dbReference type="PANTHER" id="PTHR11922:SF2">
    <property type="entry name" value="GMP SYNTHASE [GLUTAMINE-HYDROLYZING]"/>
    <property type="match status" value="1"/>
</dbReference>
<name>A0A227J5F6_VIBPH</name>
<dbReference type="InterPro" id="IPR025777">
    <property type="entry name" value="GMPS_ATP_PPase_dom"/>
</dbReference>
<dbReference type="GO" id="GO:0005829">
    <property type="term" value="C:cytosol"/>
    <property type="evidence" value="ECO:0007669"/>
    <property type="project" value="TreeGrafter"/>
</dbReference>
<proteinExistence type="predicted"/>
<evidence type="ECO:0000313" key="10">
    <source>
        <dbReference type="EMBL" id="OXE29614.1"/>
    </source>
</evidence>
<evidence type="ECO:0000256" key="4">
    <source>
        <dbReference type="ARBA" id="ARBA00022749"/>
    </source>
</evidence>
<dbReference type="PANTHER" id="PTHR11922">
    <property type="entry name" value="GMP SYNTHASE-RELATED"/>
    <property type="match status" value="1"/>
</dbReference>
<dbReference type="InterPro" id="IPR022310">
    <property type="entry name" value="NAD/GMP_synthase"/>
</dbReference>
<feature type="non-terminal residue" evidence="10">
    <location>
        <position position="1"/>
    </location>
</feature>
<organism evidence="10 11">
    <name type="scientific">Vibrio parahaemolyticus</name>
    <dbReference type="NCBI Taxonomy" id="670"/>
    <lineage>
        <taxon>Bacteria</taxon>
        <taxon>Pseudomonadati</taxon>
        <taxon>Pseudomonadota</taxon>
        <taxon>Gammaproteobacteria</taxon>
        <taxon>Vibrionales</taxon>
        <taxon>Vibrionaceae</taxon>
        <taxon>Vibrio</taxon>
    </lineage>
</organism>
<evidence type="ECO:0000256" key="8">
    <source>
        <dbReference type="PROSITE-ProRule" id="PRU00886"/>
    </source>
</evidence>
<dbReference type="Gene3D" id="3.40.50.620">
    <property type="entry name" value="HUPs"/>
    <property type="match status" value="1"/>
</dbReference>
<feature type="domain" description="GMPS ATP-PPase" evidence="9">
    <location>
        <begin position="28"/>
        <end position="108"/>
    </location>
</feature>
<evidence type="ECO:0000256" key="5">
    <source>
        <dbReference type="ARBA" id="ARBA00022755"/>
    </source>
</evidence>
<dbReference type="PROSITE" id="PS51553">
    <property type="entry name" value="GMPS_ATP_PPASE"/>
    <property type="match status" value="1"/>
</dbReference>
<dbReference type="Pfam" id="PF02540">
    <property type="entry name" value="NAD_synthase"/>
    <property type="match status" value="1"/>
</dbReference>
<evidence type="ECO:0000313" key="11">
    <source>
        <dbReference type="Proteomes" id="UP000214596"/>
    </source>
</evidence>
<dbReference type="PROSITE" id="PS51273">
    <property type="entry name" value="GATASE_TYPE_1"/>
    <property type="match status" value="1"/>
</dbReference>
<dbReference type="Proteomes" id="UP000214596">
    <property type="component" value="Unassembled WGS sequence"/>
</dbReference>
<evidence type="ECO:0000259" key="9">
    <source>
        <dbReference type="PROSITE" id="PS51553"/>
    </source>
</evidence>
<dbReference type="InterPro" id="IPR014729">
    <property type="entry name" value="Rossmann-like_a/b/a_fold"/>
</dbReference>
<keyword evidence="2" id="KW-0436">Ligase</keyword>
<dbReference type="AlphaFoldDB" id="A0A227J5F6"/>
<dbReference type="EMBL" id="NIXT01003070">
    <property type="protein sequence ID" value="OXE29614.1"/>
    <property type="molecule type" value="Genomic_DNA"/>
</dbReference>
<feature type="binding site" evidence="8">
    <location>
        <begin position="55"/>
        <end position="61"/>
    </location>
    <ligand>
        <name>ATP</name>
        <dbReference type="ChEBI" id="CHEBI:30616"/>
    </ligand>
</feature>
<keyword evidence="3 8" id="KW-0547">Nucleotide-binding</keyword>
<comment type="caution">
    <text evidence="10">The sequence shown here is derived from an EMBL/GenBank/DDBJ whole genome shotgun (WGS) entry which is preliminary data.</text>
</comment>
<dbReference type="GO" id="GO:0005524">
    <property type="term" value="F:ATP binding"/>
    <property type="evidence" value="ECO:0007669"/>
    <property type="project" value="UniProtKB-UniRule"/>
</dbReference>
<protein>
    <recommendedName>
        <fullName evidence="1">GMP synthase [glutamine-hydrolyzing]</fullName>
    </recommendedName>
</protein>
<dbReference type="SUPFAM" id="SSF52402">
    <property type="entry name" value="Adenine nucleotide alpha hydrolases-like"/>
    <property type="match status" value="1"/>
</dbReference>
<evidence type="ECO:0000256" key="1">
    <source>
        <dbReference type="ARBA" id="ARBA00021562"/>
    </source>
</evidence>
<evidence type="ECO:0000256" key="2">
    <source>
        <dbReference type="ARBA" id="ARBA00022598"/>
    </source>
</evidence>
<gene>
    <name evidence="10" type="ORF">CA163_27715</name>
</gene>
<sequence length="108" mass="11728">HPEVTHTKGGLQMLENFVLGVCGCERLWTSESIIEDAVARIKEQVGDDEVILGLSGGVDSSVVAMLVHRAIGDKLTCVFVDNGLLRLNEGQQVMDMFGDKFGLNIIKV</sequence>